<dbReference type="Pfam" id="PF00107">
    <property type="entry name" value="ADH_zinc_N"/>
    <property type="match status" value="1"/>
</dbReference>
<dbReference type="Proteomes" id="UP001521785">
    <property type="component" value="Unassembled WGS sequence"/>
</dbReference>
<dbReference type="Gene3D" id="3.40.50.720">
    <property type="entry name" value="NAD(P)-binding Rossmann-like Domain"/>
    <property type="match status" value="1"/>
</dbReference>
<dbReference type="EMBL" id="JAKJXO020000022">
    <property type="protein sequence ID" value="KAL1592044.1"/>
    <property type="molecule type" value="Genomic_DNA"/>
</dbReference>
<dbReference type="InterPro" id="IPR011032">
    <property type="entry name" value="GroES-like_sf"/>
</dbReference>
<evidence type="ECO:0000313" key="3">
    <source>
        <dbReference type="EMBL" id="KAL1592044.1"/>
    </source>
</evidence>
<protein>
    <submittedName>
        <fullName evidence="3">Quinone oxidoreductase</fullName>
    </submittedName>
</protein>
<evidence type="ECO:0000259" key="2">
    <source>
        <dbReference type="SMART" id="SM00829"/>
    </source>
</evidence>
<accession>A0ABR3QIR7</accession>
<dbReference type="PANTHER" id="PTHR43205:SF19">
    <property type="entry name" value="ENOYL REDUCTASE (ER) DOMAIN-CONTAINING PROTEIN"/>
    <property type="match status" value="1"/>
</dbReference>
<evidence type="ECO:0000313" key="4">
    <source>
        <dbReference type="Proteomes" id="UP001521785"/>
    </source>
</evidence>
<dbReference type="Pfam" id="PF16884">
    <property type="entry name" value="ADH_N_2"/>
    <property type="match status" value="1"/>
</dbReference>
<dbReference type="CDD" id="cd05288">
    <property type="entry name" value="PGDH"/>
    <property type="match status" value="1"/>
</dbReference>
<proteinExistence type="predicted"/>
<keyword evidence="4" id="KW-1185">Reference proteome</keyword>
<dbReference type="InterPro" id="IPR013149">
    <property type="entry name" value="ADH-like_C"/>
</dbReference>
<dbReference type="InterPro" id="IPR041694">
    <property type="entry name" value="ADH_N_2"/>
</dbReference>
<dbReference type="PANTHER" id="PTHR43205">
    <property type="entry name" value="PROSTAGLANDIN REDUCTASE"/>
    <property type="match status" value="1"/>
</dbReference>
<dbReference type="SUPFAM" id="SSF50129">
    <property type="entry name" value="GroES-like"/>
    <property type="match status" value="1"/>
</dbReference>
<name>A0ABR3QIR7_9PLEO</name>
<dbReference type="InterPro" id="IPR045010">
    <property type="entry name" value="MDR_fam"/>
</dbReference>
<feature type="domain" description="Enoyl reductase (ER)" evidence="2">
    <location>
        <begin position="23"/>
        <end position="348"/>
    </location>
</feature>
<comment type="caution">
    <text evidence="3">The sequence shown here is derived from an EMBL/GenBank/DDBJ whole genome shotgun (WGS) entry which is preliminary data.</text>
</comment>
<dbReference type="InterPro" id="IPR020843">
    <property type="entry name" value="ER"/>
</dbReference>
<gene>
    <name evidence="3" type="primary">QOR1_2</name>
    <name evidence="3" type="ORF">SLS60_011636</name>
</gene>
<reference evidence="3 4" key="1">
    <citation type="submission" date="2024-02" db="EMBL/GenBank/DDBJ databases">
        <title>De novo assembly and annotation of 12 fungi associated with fruit tree decline syndrome in Ontario, Canada.</title>
        <authorList>
            <person name="Sulman M."/>
            <person name="Ellouze W."/>
            <person name="Ilyukhin E."/>
        </authorList>
    </citation>
    <scope>NUCLEOTIDE SEQUENCE [LARGE SCALE GENOMIC DNA]</scope>
    <source>
        <strain evidence="3 4">M42-189</strain>
    </source>
</reference>
<evidence type="ECO:0000256" key="1">
    <source>
        <dbReference type="ARBA" id="ARBA00023002"/>
    </source>
</evidence>
<dbReference type="Gene3D" id="3.90.180.10">
    <property type="entry name" value="Medium-chain alcohol dehydrogenases, catalytic domain"/>
    <property type="match status" value="1"/>
</dbReference>
<organism evidence="3 4">
    <name type="scientific">Paraconiothyrium brasiliense</name>
    <dbReference type="NCBI Taxonomy" id="300254"/>
    <lineage>
        <taxon>Eukaryota</taxon>
        <taxon>Fungi</taxon>
        <taxon>Dikarya</taxon>
        <taxon>Ascomycota</taxon>
        <taxon>Pezizomycotina</taxon>
        <taxon>Dothideomycetes</taxon>
        <taxon>Pleosporomycetidae</taxon>
        <taxon>Pleosporales</taxon>
        <taxon>Massarineae</taxon>
        <taxon>Didymosphaeriaceae</taxon>
        <taxon>Paraconiothyrium</taxon>
    </lineage>
</organism>
<dbReference type="SUPFAM" id="SSF51735">
    <property type="entry name" value="NAD(P)-binding Rossmann-fold domains"/>
    <property type="match status" value="1"/>
</dbReference>
<dbReference type="InterPro" id="IPR036291">
    <property type="entry name" value="NAD(P)-bd_dom_sf"/>
</dbReference>
<keyword evidence="1" id="KW-0560">Oxidoreductase</keyword>
<dbReference type="SMART" id="SM00829">
    <property type="entry name" value="PKS_ER"/>
    <property type="match status" value="1"/>
</dbReference>
<sequence length="352" mass="37575">MAPQQTRQWVLADPPNSEPIYEGDNATFKLVKTTLPELRNDQVLVKTLYLSNDPAQRGWIQAGVDPERLYVPPVAKNDPMRSYVVSEVIASTSADLEVGQLVSGQSSWTEYDVLDAAAVNLVQTQGGIKATHFIGALGAPGLTAYYGLVDVAGAKAGETVLVSGAAGAVGSTVVQIAKHLVGAKRVIGIAGGEKKCRWVESLGADICIDYKAANFKRQLIDATHGFVDVFYDNVGGEILDLALTRVKRFGRVAACGAISSYNVPGGKGSITNWYEIISNRIEVRGFIIIDAIMAGKVPAIIGKLVEGIQAGKIKLGDESETVKTAKFEEVPKIWSLLFTGGNQGKLVTELKD</sequence>